<feature type="compositionally biased region" description="Basic and acidic residues" evidence="1">
    <location>
        <begin position="149"/>
        <end position="161"/>
    </location>
</feature>
<proteinExistence type="predicted"/>
<feature type="compositionally biased region" description="Basic and acidic residues" evidence="1">
    <location>
        <begin position="109"/>
        <end position="137"/>
    </location>
</feature>
<evidence type="ECO:0000313" key="3">
    <source>
        <dbReference type="Proteomes" id="UP001202328"/>
    </source>
</evidence>
<organism evidence="2 3">
    <name type="scientific">Papaver atlanticum</name>
    <dbReference type="NCBI Taxonomy" id="357466"/>
    <lineage>
        <taxon>Eukaryota</taxon>
        <taxon>Viridiplantae</taxon>
        <taxon>Streptophyta</taxon>
        <taxon>Embryophyta</taxon>
        <taxon>Tracheophyta</taxon>
        <taxon>Spermatophyta</taxon>
        <taxon>Magnoliopsida</taxon>
        <taxon>Ranunculales</taxon>
        <taxon>Papaveraceae</taxon>
        <taxon>Papaveroideae</taxon>
        <taxon>Papaver</taxon>
    </lineage>
</organism>
<name>A0AAD4T4H5_9MAGN</name>
<evidence type="ECO:0000313" key="2">
    <source>
        <dbReference type="EMBL" id="KAI3936794.1"/>
    </source>
</evidence>
<gene>
    <name evidence="2" type="ORF">MKW98_021656</name>
</gene>
<evidence type="ECO:0000256" key="1">
    <source>
        <dbReference type="SAM" id="MobiDB-lite"/>
    </source>
</evidence>
<dbReference type="AlphaFoldDB" id="A0AAD4T4H5"/>
<feature type="region of interest" description="Disordered" evidence="1">
    <location>
        <begin position="1"/>
        <end position="35"/>
    </location>
</feature>
<keyword evidence="3" id="KW-1185">Reference proteome</keyword>
<protein>
    <submittedName>
        <fullName evidence="2">Uncharacterized protein</fullName>
    </submittedName>
</protein>
<feature type="region of interest" description="Disordered" evidence="1">
    <location>
        <begin position="109"/>
        <end position="185"/>
    </location>
</feature>
<reference evidence="2" key="1">
    <citation type="submission" date="2022-04" db="EMBL/GenBank/DDBJ databases">
        <title>A functionally conserved STORR gene fusion in Papaver species that diverged 16.8 million years ago.</title>
        <authorList>
            <person name="Catania T."/>
        </authorList>
    </citation>
    <scope>NUCLEOTIDE SEQUENCE</scope>
    <source>
        <strain evidence="2">S-188037</strain>
    </source>
</reference>
<sequence>MASFSLKTVGPSPSSSSAFSGANKGSSTTTSKRLTLVRNNHFQVRNERITEQQPQGQKVESVSRRDAMLSAGAMGLGAITLFSADTAEAHIVNPDIKRKFSEMFKMLREKAGLSKPKSEDKKTDKEKAKPPSAEHKHNSPAPQPPTTLPKEKIPEATKKETPAPLVHQSSSHATLIVVETTAVPK</sequence>
<accession>A0AAD4T4H5</accession>
<dbReference type="EMBL" id="JAJJMB010005871">
    <property type="protein sequence ID" value="KAI3936794.1"/>
    <property type="molecule type" value="Genomic_DNA"/>
</dbReference>
<comment type="caution">
    <text evidence="2">The sequence shown here is derived from an EMBL/GenBank/DDBJ whole genome shotgun (WGS) entry which is preliminary data.</text>
</comment>
<feature type="compositionally biased region" description="Low complexity" evidence="1">
    <location>
        <begin position="10"/>
        <end position="27"/>
    </location>
</feature>
<dbReference type="Proteomes" id="UP001202328">
    <property type="component" value="Unassembled WGS sequence"/>
</dbReference>